<name>A0A6J7MLV0_9ZZZZ</name>
<accession>A0A6J7MLV0</accession>
<organism evidence="1">
    <name type="scientific">freshwater metagenome</name>
    <dbReference type="NCBI Taxonomy" id="449393"/>
    <lineage>
        <taxon>unclassified sequences</taxon>
        <taxon>metagenomes</taxon>
        <taxon>ecological metagenomes</taxon>
    </lineage>
</organism>
<gene>
    <name evidence="1" type="ORF">UFOPK3957_00432</name>
</gene>
<protein>
    <submittedName>
        <fullName evidence="1">Unannotated protein</fullName>
    </submittedName>
</protein>
<sequence length="84" mass="9286">MPDLVSAGVVGDELIDTHVGVGEHCGIDLVADDCLPLVRIRRHRILEAVSVGSEELLNIDAWRRALLRLREGSGSDESDREQKR</sequence>
<reference evidence="1" key="1">
    <citation type="submission" date="2020-05" db="EMBL/GenBank/DDBJ databases">
        <authorList>
            <person name="Chiriac C."/>
            <person name="Salcher M."/>
            <person name="Ghai R."/>
            <person name="Kavagutti S V."/>
        </authorList>
    </citation>
    <scope>NUCLEOTIDE SEQUENCE</scope>
</reference>
<proteinExistence type="predicted"/>
<dbReference type="AlphaFoldDB" id="A0A6J7MLV0"/>
<evidence type="ECO:0000313" key="1">
    <source>
        <dbReference type="EMBL" id="CAB4980182.1"/>
    </source>
</evidence>
<dbReference type="EMBL" id="CAFBOM010000051">
    <property type="protein sequence ID" value="CAB4980182.1"/>
    <property type="molecule type" value="Genomic_DNA"/>
</dbReference>